<dbReference type="CDD" id="cd14792">
    <property type="entry name" value="GH27"/>
    <property type="match status" value="1"/>
</dbReference>
<dbReference type="InterPro" id="IPR006215">
    <property type="entry name" value="Glyco_hydro_melibiase"/>
</dbReference>
<evidence type="ECO:0000259" key="14">
    <source>
        <dbReference type="Pfam" id="PF17801"/>
    </source>
</evidence>
<dbReference type="GO" id="GO:0005576">
    <property type="term" value="C:extracellular region"/>
    <property type="evidence" value="ECO:0007669"/>
    <property type="project" value="UniProtKB-SubCell"/>
</dbReference>
<evidence type="ECO:0000313" key="16">
    <source>
        <dbReference type="Proteomes" id="UP001217918"/>
    </source>
</evidence>
<dbReference type="FunFam" id="3.20.20.70:FF:000202">
    <property type="entry name" value="Alpha-galactosidase"/>
    <property type="match status" value="1"/>
</dbReference>
<comment type="function">
    <text evidence="2">Hydrolyzes a variety of simple alpha-D-galactoside as well as more complex molecules such as oligosaccharides and polysaccharides.</text>
</comment>
<keyword evidence="10" id="KW-0325">Glycoprotein</keyword>
<evidence type="ECO:0000256" key="1">
    <source>
        <dbReference type="ARBA" id="ARBA00001255"/>
    </source>
</evidence>
<organism evidence="15 16">
    <name type="scientific">Phyllachora maydis</name>
    <dbReference type="NCBI Taxonomy" id="1825666"/>
    <lineage>
        <taxon>Eukaryota</taxon>
        <taxon>Fungi</taxon>
        <taxon>Dikarya</taxon>
        <taxon>Ascomycota</taxon>
        <taxon>Pezizomycotina</taxon>
        <taxon>Sordariomycetes</taxon>
        <taxon>Sordariomycetidae</taxon>
        <taxon>Phyllachorales</taxon>
        <taxon>Phyllachoraceae</taxon>
        <taxon>Phyllachora</taxon>
    </lineage>
</organism>
<dbReference type="PANTHER" id="PTHR11452:SF75">
    <property type="entry name" value="ALPHA-GALACTOSIDASE MEL1"/>
    <property type="match status" value="1"/>
</dbReference>
<evidence type="ECO:0000256" key="11">
    <source>
        <dbReference type="ARBA" id="ARBA00023295"/>
    </source>
</evidence>
<comment type="caution">
    <text evidence="15">The sequence shown here is derived from an EMBL/GenBank/DDBJ whole genome shotgun (WGS) entry which is preliminary data.</text>
</comment>
<dbReference type="InterPro" id="IPR041233">
    <property type="entry name" value="Melibiase_C"/>
</dbReference>
<name>A0AAD9ME06_9PEZI</name>
<reference evidence="15" key="1">
    <citation type="journal article" date="2023" name="Mol. Plant Microbe Interact.">
        <title>Elucidating the Obligate Nature and Biological Capacity of an Invasive Fungal Corn Pathogen.</title>
        <authorList>
            <person name="MacCready J.S."/>
            <person name="Roggenkamp E.M."/>
            <person name="Gdanetz K."/>
            <person name="Chilvers M.I."/>
        </authorList>
    </citation>
    <scope>NUCLEOTIDE SEQUENCE</scope>
    <source>
        <strain evidence="15">PM02</strain>
    </source>
</reference>
<keyword evidence="9 12" id="KW-1015">Disulfide bond</keyword>
<dbReference type="SUPFAM" id="SSF51011">
    <property type="entry name" value="Glycosyl hydrolase domain"/>
    <property type="match status" value="1"/>
</dbReference>
<dbReference type="PANTHER" id="PTHR11452">
    <property type="entry name" value="ALPHA-GALACTOSIDASE/ALPHA-N-ACETYLGALACTOSAMINIDASE"/>
    <property type="match status" value="1"/>
</dbReference>
<accession>A0AAD9ME06</accession>
<evidence type="ECO:0000256" key="10">
    <source>
        <dbReference type="ARBA" id="ARBA00023180"/>
    </source>
</evidence>
<keyword evidence="6" id="KW-0964">Secreted</keyword>
<evidence type="ECO:0000256" key="7">
    <source>
        <dbReference type="ARBA" id="ARBA00022729"/>
    </source>
</evidence>
<dbReference type="InterPro" id="IPR002241">
    <property type="entry name" value="Glyco_hydro_27"/>
</dbReference>
<gene>
    <name evidence="15" type="ORF">P8C59_004933</name>
</gene>
<comment type="catalytic activity">
    <reaction evidence="1 12">
        <text>Hydrolysis of terminal, non-reducing alpha-D-galactose residues in alpha-D-galactosides, including galactose oligosaccharides, galactomannans and galactolipids.</text>
        <dbReference type="EC" id="3.2.1.22"/>
    </reaction>
</comment>
<dbReference type="SUPFAM" id="SSF51445">
    <property type="entry name" value="(Trans)glycosidases"/>
    <property type="match status" value="1"/>
</dbReference>
<keyword evidence="16" id="KW-1185">Reference proteome</keyword>
<dbReference type="Gene3D" id="3.20.20.70">
    <property type="entry name" value="Aldolase class I"/>
    <property type="match status" value="1"/>
</dbReference>
<evidence type="ECO:0000256" key="13">
    <source>
        <dbReference type="SAM" id="SignalP"/>
    </source>
</evidence>
<dbReference type="InterPro" id="IPR013785">
    <property type="entry name" value="Aldolase_TIM"/>
</dbReference>
<feature type="domain" description="Alpha galactosidase C-terminal" evidence="14">
    <location>
        <begin position="360"/>
        <end position="446"/>
    </location>
</feature>
<dbReference type="Pfam" id="PF17801">
    <property type="entry name" value="Melibiase_C"/>
    <property type="match status" value="1"/>
</dbReference>
<protein>
    <recommendedName>
        <fullName evidence="5 12">Alpha-galactosidase</fullName>
        <ecNumber evidence="5 12">3.2.1.22</ecNumber>
    </recommendedName>
    <alternativeName>
        <fullName evidence="12">Melibiase</fullName>
    </alternativeName>
</protein>
<dbReference type="InterPro" id="IPR000111">
    <property type="entry name" value="Glyco_hydro_27/36_CS"/>
</dbReference>
<evidence type="ECO:0000256" key="6">
    <source>
        <dbReference type="ARBA" id="ARBA00022525"/>
    </source>
</evidence>
<keyword evidence="11 12" id="KW-0326">Glycosidase</keyword>
<dbReference type="PROSITE" id="PS00512">
    <property type="entry name" value="ALPHA_GALACTOSIDASE"/>
    <property type="match status" value="1"/>
</dbReference>
<evidence type="ECO:0000256" key="5">
    <source>
        <dbReference type="ARBA" id="ARBA00012755"/>
    </source>
</evidence>
<evidence type="ECO:0000256" key="12">
    <source>
        <dbReference type="RuleBase" id="RU361168"/>
    </source>
</evidence>
<sequence>MMSSARNLSVSPRVALAAVPFLLAASVQAYTRSQYSYNGLAQTPQMGWDNWNAFGCAVSADLLEEQARLIVALGLRDLGYTYVVLDDCWSAGRNDQGVLVPDATKFPRGMAAVADGLHAQGLRFGMYSSAGRYTCGMYEGSLGHEAVDARTWAAWGVDYLKYDNCFNTGQAGTQALSAARFRVMSDALAASGRAMLYALCNWGEDYPWNWASTQANSWRISGDVYDSYDRPDDRCPCDGEDAFNCGLPGFHCSTLNIINKASFVVSKAQPGAWNDLDMLTVGLGGQTDAEYVSQFSLWSAVKSPLINGADFTRIHPLSLSILTTAAVIAVNQDPLGSSAARRWLRKSADELDAWGRPATQQLWAGSLNSTTGQEADAVVVLLNGHAEPAAMEASLADIFIDGGTAGTAPQANMAWEVRDLWAYRMSEAEATALLARANATVGGHGLMAPGYNTTSHYYNATQMSYAEGLEHRSELLLGKVIGTVQPQGSITATVEGHGAAMFRLRALADPPRMREL</sequence>
<dbReference type="GO" id="GO:0004557">
    <property type="term" value="F:alpha-galactosidase activity"/>
    <property type="evidence" value="ECO:0007669"/>
    <property type="project" value="UniProtKB-EC"/>
</dbReference>
<dbReference type="PRINTS" id="PR00740">
    <property type="entry name" value="GLHYDRLASE27"/>
</dbReference>
<evidence type="ECO:0000256" key="8">
    <source>
        <dbReference type="ARBA" id="ARBA00022801"/>
    </source>
</evidence>
<comment type="subcellular location">
    <subcellularLocation>
        <location evidence="3">Secreted</location>
    </subcellularLocation>
</comment>
<feature type="chain" id="PRO_5041951946" description="Alpha-galactosidase" evidence="13">
    <location>
        <begin position="30"/>
        <end position="516"/>
    </location>
</feature>
<dbReference type="InterPro" id="IPR013780">
    <property type="entry name" value="Glyco_hydro_b"/>
</dbReference>
<evidence type="ECO:0000256" key="2">
    <source>
        <dbReference type="ARBA" id="ARBA00003969"/>
    </source>
</evidence>
<evidence type="ECO:0000256" key="9">
    <source>
        <dbReference type="ARBA" id="ARBA00023157"/>
    </source>
</evidence>
<dbReference type="Gene3D" id="2.60.40.1180">
    <property type="entry name" value="Golgi alpha-mannosidase II"/>
    <property type="match status" value="1"/>
</dbReference>
<proteinExistence type="inferred from homology"/>
<dbReference type="InterPro" id="IPR017853">
    <property type="entry name" value="GH"/>
</dbReference>
<dbReference type="AlphaFoldDB" id="A0AAD9ME06"/>
<dbReference type="Pfam" id="PF16499">
    <property type="entry name" value="Melibiase_2"/>
    <property type="match status" value="2"/>
</dbReference>
<feature type="signal peptide" evidence="13">
    <location>
        <begin position="1"/>
        <end position="29"/>
    </location>
</feature>
<comment type="similarity">
    <text evidence="4 12">Belongs to the glycosyl hydrolase 27 family.</text>
</comment>
<dbReference type="GO" id="GO:0005995">
    <property type="term" value="P:melibiose catabolic process"/>
    <property type="evidence" value="ECO:0007669"/>
    <property type="project" value="UniProtKB-ARBA"/>
</dbReference>
<evidence type="ECO:0000256" key="4">
    <source>
        <dbReference type="ARBA" id="ARBA00009743"/>
    </source>
</evidence>
<evidence type="ECO:0000256" key="3">
    <source>
        <dbReference type="ARBA" id="ARBA00004613"/>
    </source>
</evidence>
<dbReference type="EMBL" id="JAQQPM010000003">
    <property type="protein sequence ID" value="KAK2070443.1"/>
    <property type="molecule type" value="Genomic_DNA"/>
</dbReference>
<evidence type="ECO:0000313" key="15">
    <source>
        <dbReference type="EMBL" id="KAK2070443.1"/>
    </source>
</evidence>
<keyword evidence="8 12" id="KW-0378">Hydrolase</keyword>
<dbReference type="Proteomes" id="UP001217918">
    <property type="component" value="Unassembled WGS sequence"/>
</dbReference>
<keyword evidence="7 13" id="KW-0732">Signal</keyword>
<dbReference type="PRINTS" id="PR00748">
    <property type="entry name" value="MELIBIASE"/>
</dbReference>
<dbReference type="EC" id="3.2.1.22" evidence="5 12"/>